<proteinExistence type="inferred from homology"/>
<gene>
    <name evidence="3" type="primary">htpG_2</name>
    <name evidence="3" type="ORF">KSMBR1_1546</name>
</gene>
<dbReference type="Pfam" id="PF00183">
    <property type="entry name" value="HSP90"/>
    <property type="match status" value="1"/>
</dbReference>
<dbReference type="EMBL" id="LT934425">
    <property type="protein sequence ID" value="SOH04045.1"/>
    <property type="molecule type" value="Genomic_DNA"/>
</dbReference>
<dbReference type="AlphaFoldDB" id="A0A2C9CEH6"/>
<evidence type="ECO:0000256" key="1">
    <source>
        <dbReference type="ARBA" id="ARBA00008239"/>
    </source>
</evidence>
<reference evidence="4" key="1">
    <citation type="submission" date="2017-10" db="EMBL/GenBank/DDBJ databases">
        <authorList>
            <person name="Frank J."/>
        </authorList>
    </citation>
    <scope>NUCLEOTIDE SEQUENCE [LARGE SCALE GENOMIC DNA]</scope>
</reference>
<dbReference type="GO" id="GO:0005524">
    <property type="term" value="F:ATP binding"/>
    <property type="evidence" value="ECO:0007669"/>
    <property type="project" value="InterPro"/>
</dbReference>
<dbReference type="GO" id="GO:0016887">
    <property type="term" value="F:ATP hydrolysis activity"/>
    <property type="evidence" value="ECO:0007669"/>
    <property type="project" value="InterPro"/>
</dbReference>
<keyword evidence="3" id="KW-0346">Stress response</keyword>
<keyword evidence="2" id="KW-0143">Chaperone</keyword>
<accession>A0A2C9CEH6</accession>
<protein>
    <submittedName>
        <fullName evidence="3">Strongly similar to chaperone Hsp90, heat shock protein C 62.5</fullName>
    </submittedName>
</protein>
<evidence type="ECO:0000313" key="3">
    <source>
        <dbReference type="EMBL" id="SOH04045.1"/>
    </source>
</evidence>
<organism evidence="3 4">
    <name type="scientific">Kuenenia stuttgartiensis</name>
    <dbReference type="NCBI Taxonomy" id="174633"/>
    <lineage>
        <taxon>Bacteria</taxon>
        <taxon>Pseudomonadati</taxon>
        <taxon>Planctomycetota</taxon>
        <taxon>Candidatus Brocadiia</taxon>
        <taxon>Candidatus Brocadiales</taxon>
        <taxon>Candidatus Brocadiaceae</taxon>
        <taxon>Candidatus Kuenenia</taxon>
    </lineage>
</organism>
<evidence type="ECO:0000313" key="4">
    <source>
        <dbReference type="Proteomes" id="UP000221734"/>
    </source>
</evidence>
<evidence type="ECO:0000256" key="2">
    <source>
        <dbReference type="ARBA" id="ARBA00023186"/>
    </source>
</evidence>
<comment type="similarity">
    <text evidence="1">Belongs to the heat shock protein 90 family.</text>
</comment>
<name>A0A2C9CEH6_KUEST</name>
<dbReference type="RefSeq" id="WP_099324792.1">
    <property type="nucleotide sequence ID" value="NZ_LT934425.1"/>
</dbReference>
<dbReference type="Gene3D" id="3.30.230.80">
    <property type="match status" value="1"/>
</dbReference>
<dbReference type="GO" id="GO:0140662">
    <property type="term" value="F:ATP-dependent protein folding chaperone"/>
    <property type="evidence" value="ECO:0007669"/>
    <property type="project" value="InterPro"/>
</dbReference>
<dbReference type="OrthoDB" id="9802640at2"/>
<dbReference type="InterPro" id="IPR001404">
    <property type="entry name" value="Hsp90_fam"/>
</dbReference>
<dbReference type="SUPFAM" id="SSF54211">
    <property type="entry name" value="Ribosomal protein S5 domain 2-like"/>
    <property type="match status" value="1"/>
</dbReference>
<dbReference type="Proteomes" id="UP000221734">
    <property type="component" value="Chromosome Kuenenia_stuttgartiensis_MBR1"/>
</dbReference>
<dbReference type="InterPro" id="IPR020568">
    <property type="entry name" value="Ribosomal_Su5_D2-typ_SF"/>
</dbReference>
<sequence length="96" mass="11223">MVCGEKANQVTALWKEPKKDVTAEQYEEFYKFIANVEEAPLFHLQPPRGAYSVYSILYCPKVNYESVILKKLEHGIQLFAIKSSYRQTARRFCRNT</sequence>
<dbReference type="KEGG" id="kst:KSMBR1_1546"/>
<keyword evidence="4" id="KW-1185">Reference proteome</keyword>
<dbReference type="GO" id="GO:0051082">
    <property type="term" value="F:unfolded protein binding"/>
    <property type="evidence" value="ECO:0007669"/>
    <property type="project" value="InterPro"/>
</dbReference>